<sequence length="568" mass="59983">MLAAETTRANGGSFCSSCSCAFHLRSSDRSTFVPKRNILLPFLHFFRLPLPAAELLPPPVPDPPPLDAKKDDDGGAVAVAYEATDDTGTDPVPPPPPAADADDDEHDVAAATAVEEELTFISAPAGEEAGCWTCWGDCAGGAAIGGSGGGGVCSTNASYTCISSSSVYSSRHTKPCSPGDCFRAQPIHPKSSFRAAPSCLTTAIGCFRQNSCSCGLNASFLFSKNTDGVGGWSCSRVSRVGGQSGGQGGGASADRTEQTAGTSFSSPAWRCLRTSCWMSFADIEILKSPPTEEEEEEDDDPSKPPLEGEGSFSSFTTGSSLMSGWCCCLLPVSSCRFAPLPAAAAVVVEVASAFIGGDLVLLLVVVVEGSDTSLPSPVGELNCLSRDSAKPKPTVTALLRRLSLEPGGLLLLLQLLASLLLKAQLVLPHQPVLVGEGLQHGLLLGGQVVLVLQELQLQHLLLVKVERWHRLAGHRSDHTTTSWSAAGSAILLLEALVRQTIVAAHLLLLRLLSGMVLGTLGRGRKNVVTTWSKRCREFEVRSRWQIFCSHWYYQSSTVWVSEGGVSET</sequence>
<dbReference type="Proteomes" id="UP000075882">
    <property type="component" value="Unassembled WGS sequence"/>
</dbReference>
<evidence type="ECO:0000256" key="1">
    <source>
        <dbReference type="SAM" id="MobiDB-lite"/>
    </source>
</evidence>
<protein>
    <submittedName>
        <fullName evidence="2">Uncharacterized protein</fullName>
    </submittedName>
</protein>
<organism evidence="2">
    <name type="scientific">Anopheles coluzzii</name>
    <name type="common">African malaria mosquito</name>
    <dbReference type="NCBI Taxonomy" id="1518534"/>
    <lineage>
        <taxon>Eukaryota</taxon>
        <taxon>Metazoa</taxon>
        <taxon>Ecdysozoa</taxon>
        <taxon>Arthropoda</taxon>
        <taxon>Hexapoda</taxon>
        <taxon>Insecta</taxon>
        <taxon>Pterygota</taxon>
        <taxon>Neoptera</taxon>
        <taxon>Endopterygota</taxon>
        <taxon>Diptera</taxon>
        <taxon>Nematocera</taxon>
        <taxon>Culicoidea</taxon>
        <taxon>Culicidae</taxon>
        <taxon>Anophelinae</taxon>
        <taxon>Anopheles</taxon>
    </lineage>
</organism>
<evidence type="ECO:0000313" key="2">
    <source>
        <dbReference type="EnsemblMetazoa" id="ACOM029884-PA.1"/>
    </source>
</evidence>
<reference evidence="2" key="1">
    <citation type="submission" date="2022-08" db="UniProtKB">
        <authorList>
            <consortium name="EnsemblMetazoa"/>
        </authorList>
    </citation>
    <scope>IDENTIFICATION</scope>
</reference>
<feature type="region of interest" description="Disordered" evidence="1">
    <location>
        <begin position="287"/>
        <end position="310"/>
    </location>
</feature>
<feature type="compositionally biased region" description="Acidic residues" evidence="1">
    <location>
        <begin position="291"/>
        <end position="300"/>
    </location>
</feature>
<feature type="region of interest" description="Disordered" evidence="1">
    <location>
        <begin position="82"/>
        <end position="104"/>
    </location>
</feature>
<feature type="compositionally biased region" description="Gly residues" evidence="1">
    <location>
        <begin position="242"/>
        <end position="251"/>
    </location>
</feature>
<proteinExistence type="predicted"/>
<accession>A0A8W7PE20</accession>
<dbReference type="EnsemblMetazoa" id="ACOM029884-RA">
    <property type="protein sequence ID" value="ACOM029884-PA.1"/>
    <property type="gene ID" value="ACOM029884"/>
</dbReference>
<feature type="region of interest" description="Disordered" evidence="1">
    <location>
        <begin position="241"/>
        <end position="261"/>
    </location>
</feature>
<name>A0A8W7PE20_ANOCL</name>
<dbReference type="AlphaFoldDB" id="A0A8W7PE20"/>